<dbReference type="InterPro" id="IPR016039">
    <property type="entry name" value="Thiolase-like"/>
</dbReference>
<evidence type="ECO:0000256" key="2">
    <source>
        <dbReference type="ARBA" id="ARBA00022553"/>
    </source>
</evidence>
<evidence type="ECO:0000256" key="1">
    <source>
        <dbReference type="ARBA" id="ARBA00022450"/>
    </source>
</evidence>
<feature type="region of interest" description="N-terminal hotdog fold" evidence="8">
    <location>
        <begin position="975"/>
        <end position="1106"/>
    </location>
</feature>
<feature type="region of interest" description="C-terminal hotdog fold" evidence="8">
    <location>
        <begin position="1136"/>
        <end position="1294"/>
    </location>
</feature>
<dbReference type="InterPro" id="IPR018201">
    <property type="entry name" value="Ketoacyl_synth_AS"/>
</dbReference>
<dbReference type="InterPro" id="IPR016035">
    <property type="entry name" value="Acyl_Trfase/lysoPLipase"/>
</dbReference>
<keyword evidence="7" id="KW-0012">Acyltransferase</keyword>
<dbReference type="Pfam" id="PF23114">
    <property type="entry name" value="NAD-bd_HRPKS_sdrA"/>
    <property type="match status" value="1"/>
</dbReference>
<dbReference type="Pfam" id="PF00698">
    <property type="entry name" value="Acyl_transf_1"/>
    <property type="match status" value="1"/>
</dbReference>
<dbReference type="InterPro" id="IPR014043">
    <property type="entry name" value="Acyl_transferase_dom"/>
</dbReference>
<dbReference type="SUPFAM" id="SSF55048">
    <property type="entry name" value="Probable ACP-binding domain of malonyl-CoA ACP transacylase"/>
    <property type="match status" value="1"/>
</dbReference>
<dbReference type="InterPro" id="IPR057326">
    <property type="entry name" value="KR_dom"/>
</dbReference>
<dbReference type="InterPro" id="IPR016036">
    <property type="entry name" value="Malonyl_transacylase_ACP-bd"/>
</dbReference>
<dbReference type="InterPro" id="IPR020841">
    <property type="entry name" value="PKS_Beta-ketoAc_synthase_dom"/>
</dbReference>
<dbReference type="CDD" id="cd00833">
    <property type="entry name" value="PKS"/>
    <property type="match status" value="1"/>
</dbReference>
<dbReference type="Pfam" id="PF14765">
    <property type="entry name" value="PS-DH"/>
    <property type="match status" value="1"/>
</dbReference>
<dbReference type="SMART" id="SM00829">
    <property type="entry name" value="PKS_ER"/>
    <property type="match status" value="1"/>
</dbReference>
<dbReference type="PROSITE" id="PS52019">
    <property type="entry name" value="PKS_MFAS_DH"/>
    <property type="match status" value="1"/>
</dbReference>
<evidence type="ECO:0000256" key="4">
    <source>
        <dbReference type="ARBA" id="ARBA00022857"/>
    </source>
</evidence>
<dbReference type="Gene3D" id="3.30.70.3290">
    <property type="match status" value="1"/>
</dbReference>
<dbReference type="InterPro" id="IPR013217">
    <property type="entry name" value="Methyltransf_12"/>
</dbReference>
<dbReference type="PROSITE" id="PS00012">
    <property type="entry name" value="PHOSPHOPANTETHEINE"/>
    <property type="match status" value="1"/>
</dbReference>
<evidence type="ECO:0000313" key="12">
    <source>
        <dbReference type="EMBL" id="KAK8023703.1"/>
    </source>
</evidence>
<dbReference type="SUPFAM" id="SSF53335">
    <property type="entry name" value="S-adenosyl-L-methionine-dependent methyltransferases"/>
    <property type="match status" value="1"/>
</dbReference>
<keyword evidence="2" id="KW-0597">Phosphoprotein</keyword>
<evidence type="ECO:0000256" key="6">
    <source>
        <dbReference type="ARBA" id="ARBA00023268"/>
    </source>
</evidence>
<feature type="domain" description="Ketosynthase family 3 (KS3)" evidence="10">
    <location>
        <begin position="5"/>
        <end position="432"/>
    </location>
</feature>
<dbReference type="SUPFAM" id="SSF51735">
    <property type="entry name" value="NAD(P)-binding Rossmann-fold domains"/>
    <property type="match status" value="2"/>
</dbReference>
<feature type="active site" description="Proton acceptor; for dehydratase activity" evidence="8">
    <location>
        <position position="1007"/>
    </location>
</feature>
<dbReference type="SUPFAM" id="SSF53901">
    <property type="entry name" value="Thiolase-like"/>
    <property type="match status" value="1"/>
</dbReference>
<keyword evidence="6" id="KW-0511">Multifunctional enzyme</keyword>
<dbReference type="Pfam" id="PF21089">
    <property type="entry name" value="PKS_DH_N"/>
    <property type="match status" value="1"/>
</dbReference>
<dbReference type="InterPro" id="IPR020843">
    <property type="entry name" value="ER"/>
</dbReference>
<dbReference type="InterPro" id="IPR042104">
    <property type="entry name" value="PKS_dehydratase_sf"/>
</dbReference>
<feature type="domain" description="PKS/mFAS DH" evidence="11">
    <location>
        <begin position="975"/>
        <end position="1294"/>
    </location>
</feature>
<dbReference type="Pfam" id="PF02801">
    <property type="entry name" value="Ketoacyl-synt_C"/>
    <property type="match status" value="1"/>
</dbReference>
<dbReference type="InterPro" id="IPR020807">
    <property type="entry name" value="PKS_DH"/>
</dbReference>
<evidence type="ECO:0000256" key="3">
    <source>
        <dbReference type="ARBA" id="ARBA00022679"/>
    </source>
</evidence>
<dbReference type="Pfam" id="PF13602">
    <property type="entry name" value="ADH_zinc_N_2"/>
    <property type="match status" value="1"/>
</dbReference>
<gene>
    <name evidence="12" type="ORF">PG993_011769</name>
</gene>
<feature type="compositionally biased region" description="Polar residues" evidence="9">
    <location>
        <begin position="1097"/>
        <end position="1109"/>
    </location>
</feature>
<dbReference type="Gene3D" id="3.10.129.110">
    <property type="entry name" value="Polyketide synthase dehydratase"/>
    <property type="match status" value="1"/>
</dbReference>
<dbReference type="InterPro" id="IPR013154">
    <property type="entry name" value="ADH-like_N"/>
</dbReference>
<evidence type="ECO:0000313" key="13">
    <source>
        <dbReference type="Proteomes" id="UP001444661"/>
    </source>
</evidence>
<dbReference type="CDD" id="cd05195">
    <property type="entry name" value="enoyl_red"/>
    <property type="match status" value="1"/>
</dbReference>
<dbReference type="InterPro" id="IPR006162">
    <property type="entry name" value="Ppantetheine_attach_site"/>
</dbReference>
<dbReference type="PROSITE" id="PS01162">
    <property type="entry name" value="QOR_ZETA_CRYSTAL"/>
    <property type="match status" value="1"/>
</dbReference>
<evidence type="ECO:0000256" key="5">
    <source>
        <dbReference type="ARBA" id="ARBA00023002"/>
    </source>
</evidence>
<feature type="active site" description="Proton donor; for dehydratase activity" evidence="8">
    <location>
        <position position="1200"/>
    </location>
</feature>
<dbReference type="Pfam" id="PF16197">
    <property type="entry name" value="KAsynt_C_assoc"/>
    <property type="match status" value="1"/>
</dbReference>
<dbReference type="Gene3D" id="3.40.366.10">
    <property type="entry name" value="Malonyl-Coenzyme A Acyl Carrier Protein, domain 2"/>
    <property type="match status" value="1"/>
</dbReference>
<dbReference type="Pfam" id="PF08242">
    <property type="entry name" value="Methyltransf_12"/>
    <property type="match status" value="1"/>
</dbReference>
<dbReference type="Pfam" id="PF08659">
    <property type="entry name" value="KR"/>
    <property type="match status" value="1"/>
</dbReference>
<dbReference type="PROSITE" id="PS52004">
    <property type="entry name" value="KS3_2"/>
    <property type="match status" value="1"/>
</dbReference>
<evidence type="ECO:0000259" key="11">
    <source>
        <dbReference type="PROSITE" id="PS52019"/>
    </source>
</evidence>
<feature type="region of interest" description="Disordered" evidence="9">
    <location>
        <begin position="1096"/>
        <end position="1115"/>
    </location>
</feature>
<dbReference type="Gene3D" id="3.90.180.10">
    <property type="entry name" value="Medium-chain alcohol dehydrogenases, catalytic domain"/>
    <property type="match status" value="1"/>
</dbReference>
<keyword evidence="5" id="KW-0560">Oxidoreductase</keyword>
<dbReference type="Gene3D" id="3.40.47.10">
    <property type="match status" value="1"/>
</dbReference>
<dbReference type="InterPro" id="IPR014030">
    <property type="entry name" value="Ketoacyl_synth_N"/>
</dbReference>
<dbReference type="InterPro" id="IPR001227">
    <property type="entry name" value="Ac_transferase_dom_sf"/>
</dbReference>
<dbReference type="SUPFAM" id="SSF52151">
    <property type="entry name" value="FabD/lysophospholipase-like"/>
    <property type="match status" value="1"/>
</dbReference>
<dbReference type="Pfam" id="PF00109">
    <property type="entry name" value="ketoacyl-synt"/>
    <property type="match status" value="1"/>
</dbReference>
<organism evidence="12 13">
    <name type="scientific">Apiospora rasikravindrae</name>
    <dbReference type="NCBI Taxonomy" id="990691"/>
    <lineage>
        <taxon>Eukaryota</taxon>
        <taxon>Fungi</taxon>
        <taxon>Dikarya</taxon>
        <taxon>Ascomycota</taxon>
        <taxon>Pezizomycotina</taxon>
        <taxon>Sordariomycetes</taxon>
        <taxon>Xylariomycetidae</taxon>
        <taxon>Amphisphaeriales</taxon>
        <taxon>Apiosporaceae</taxon>
        <taxon>Apiospora</taxon>
    </lineage>
</organism>
<keyword evidence="3" id="KW-0808">Transferase</keyword>
<dbReference type="InterPro" id="IPR050091">
    <property type="entry name" value="PKS_NRPS_Biosynth_Enz"/>
</dbReference>
<dbReference type="InterPro" id="IPR029063">
    <property type="entry name" value="SAM-dependent_MTases_sf"/>
</dbReference>
<dbReference type="PANTHER" id="PTHR43775">
    <property type="entry name" value="FATTY ACID SYNTHASE"/>
    <property type="match status" value="1"/>
</dbReference>
<dbReference type="SMART" id="SM00825">
    <property type="entry name" value="PKS_KS"/>
    <property type="match status" value="1"/>
</dbReference>
<dbReference type="PANTHER" id="PTHR43775:SF29">
    <property type="entry name" value="ASPERFURANONE POLYKETIDE SYNTHASE AFOG-RELATED"/>
    <property type="match status" value="1"/>
</dbReference>
<dbReference type="SMART" id="SM00827">
    <property type="entry name" value="PKS_AT"/>
    <property type="match status" value="1"/>
</dbReference>
<proteinExistence type="predicted"/>
<dbReference type="Proteomes" id="UP001444661">
    <property type="component" value="Unassembled WGS sequence"/>
</dbReference>
<dbReference type="SUPFAM" id="SSF47336">
    <property type="entry name" value="ACP-like"/>
    <property type="match status" value="1"/>
</dbReference>
<accession>A0ABR1S0N8</accession>
<dbReference type="InterPro" id="IPR014031">
    <property type="entry name" value="Ketoacyl_synth_C"/>
</dbReference>
<keyword evidence="4" id="KW-0521">NADP</keyword>
<dbReference type="InterPro" id="IPR049900">
    <property type="entry name" value="PKS_mFAS_DH"/>
</dbReference>
<dbReference type="InterPro" id="IPR036291">
    <property type="entry name" value="NAD(P)-bd_dom_sf"/>
</dbReference>
<keyword evidence="13" id="KW-1185">Reference proteome</keyword>
<protein>
    <submittedName>
        <fullName evidence="12">Polyketide synthase</fullName>
    </submittedName>
</protein>
<evidence type="ECO:0000256" key="8">
    <source>
        <dbReference type="PROSITE-ProRule" id="PRU01363"/>
    </source>
</evidence>
<name>A0ABR1S0N8_9PEZI</name>
<dbReference type="InterPro" id="IPR056501">
    <property type="entry name" value="NAD-bd_HRPKS_sdrA"/>
</dbReference>
<evidence type="ECO:0000256" key="9">
    <source>
        <dbReference type="SAM" id="MobiDB-lite"/>
    </source>
</evidence>
<comment type="caution">
    <text evidence="12">The sequence shown here is derived from an EMBL/GenBank/DDBJ whole genome shotgun (WGS) entry which is preliminary data.</text>
</comment>
<dbReference type="InterPro" id="IPR036736">
    <property type="entry name" value="ACP-like_sf"/>
</dbReference>
<dbReference type="InterPro" id="IPR049551">
    <property type="entry name" value="PKS_DH_C"/>
</dbReference>
<dbReference type="SMART" id="SM00822">
    <property type="entry name" value="PKS_KR"/>
    <property type="match status" value="1"/>
</dbReference>
<evidence type="ECO:0000259" key="10">
    <source>
        <dbReference type="PROSITE" id="PS52004"/>
    </source>
</evidence>
<dbReference type="InterPro" id="IPR020806">
    <property type="entry name" value="PKS_PP-bd"/>
</dbReference>
<dbReference type="InterPro" id="IPR013968">
    <property type="entry name" value="PKS_KR"/>
</dbReference>
<dbReference type="PROSITE" id="PS00606">
    <property type="entry name" value="KS3_1"/>
    <property type="match status" value="1"/>
</dbReference>
<dbReference type="InterPro" id="IPR002364">
    <property type="entry name" value="Quin_OxRdtase/zeta-crystal_CS"/>
</dbReference>
<dbReference type="Gene3D" id="3.40.50.720">
    <property type="entry name" value="NAD(P)-binding Rossmann-like Domain"/>
    <property type="match status" value="2"/>
</dbReference>
<dbReference type="InterPro" id="IPR032821">
    <property type="entry name" value="PKS_assoc"/>
</dbReference>
<dbReference type="InterPro" id="IPR049552">
    <property type="entry name" value="PKS_DH_N"/>
</dbReference>
<dbReference type="InterPro" id="IPR011032">
    <property type="entry name" value="GroES-like_sf"/>
</dbReference>
<keyword evidence="1" id="KW-0596">Phosphopantetheine</keyword>
<evidence type="ECO:0000256" key="7">
    <source>
        <dbReference type="ARBA" id="ARBA00023315"/>
    </source>
</evidence>
<reference evidence="12 13" key="1">
    <citation type="submission" date="2023-01" db="EMBL/GenBank/DDBJ databases">
        <title>Analysis of 21 Apiospora genomes using comparative genomics revels a genus with tremendous synthesis potential of carbohydrate active enzymes and secondary metabolites.</title>
        <authorList>
            <person name="Sorensen T."/>
        </authorList>
    </citation>
    <scope>NUCLEOTIDE SEQUENCE [LARGE SCALE GENOMIC DNA]</scope>
    <source>
        <strain evidence="12 13">CBS 33761</strain>
    </source>
</reference>
<dbReference type="Gene3D" id="3.40.50.150">
    <property type="entry name" value="Vaccinia Virus protein VP39"/>
    <property type="match status" value="1"/>
</dbReference>
<dbReference type="SUPFAM" id="SSF50129">
    <property type="entry name" value="GroES-like"/>
    <property type="match status" value="1"/>
</dbReference>
<dbReference type="CDD" id="cd02440">
    <property type="entry name" value="AdoMet_MTases"/>
    <property type="match status" value="1"/>
</dbReference>
<dbReference type="EMBL" id="JAQQWK010000011">
    <property type="protein sequence ID" value="KAK8023703.1"/>
    <property type="molecule type" value="Genomic_DNA"/>
</dbReference>
<sequence length="2612" mass="288005">MEKETEPIAVIGMSFKFPGGAETPESFWKMLVERRCAASKYPADRFNVDAFWHPDSKKLNIINSQDGHFLNSDIKNFDAGFFSVAPHEAGSMDPQQRGMMETTFHAFESAGLRMEDVAGTRTSVHIGCFTSDFATIQFRDAQSIPHYNSLGTAGSMLANRLSWFYDLRGESMYVDTACSSSLVAMSLACQGLMAGESDVAVVGGSNIILIPEFSISLSNMNMLSPTGRSHSFDSRADGYGRGEGYATLILKPLSKATADGNPIRALVRSIGTNQDGRTNSGITQPSKEMQVRLIRETYRKAGLDMKHTRFFESHGTGTPVGDPIEARAIGESFYKYRSEEDPIYVGAIKSNIGHLEGASGLAGVVKAILALERGIIPPNANFKQLNPQIDAEFFHLRFPTECIPWPVADGIRRASVNSFGFGGSNSHAVLEAADYYLMNVLTNGNSHHLTNGSHIINGGAELPVTSRAEYDNCLLDSRDHEPHLLVLSASDEDGIKRQAKGLSEVATPGHQRCSNDDVLADIVFTLNSRRSMMEWKSHAVLESLSDFESLQDSLSKPVRGSSTTKSNLGFIFTGQGAQWPRMGWELREWPLFRGSLARSQTCLDSMGCSWNLLDQLSAPDKASLMDDPEYSQAITTAVQLALVDLTAFMKMKPSVVVGHSSGEIAAAYCAGFLSHESAMRVSYFRGTLASKLAQNTTLSKWGMASVGLSPSEVSATLDIIQGQQRLGSFDMRKITMSCLNCPTNTTISGPDDYLDIVVSHLKSNGVFTRKLKVGVGYHSPQMSAIAGLYSESLAHLTTGTGTAAEVKMISSVKPGPVGVETVCSAQYWVQNMLSPVKFAEAMNLCCATSGEVPKALDRSHTRKILVHGWLELGPHAALKGPLREIFQHNERPDLTYASLLSRHKSGSRTFLDAIGKLRCHNFEVDLSRAAWISSGLEMERRTVVDLPRYSFNHSVTHWEESSRSKAFQSRSQPNHPLLGTQQIDWNPIDAKWCLTIKKDNIPWVDGHRLHGTMWYPAAGMVVMAVEAVKQLLPEVELDFELRDVSFVAPIVISEAHSGTEIQTAMAPAESTKSSRFVDYKFKIFVRREGDWDEACNGTISPQNANTESVGTHKHDEEEYKTELARTSYLEACDSCQGTLESADMYRKISDTSGLQYGDVFQPLKRIQYSKTGQAVATLARLDEVARETSKPFTIHPATLDGIFQLAIPALSRGLTDSLPTLVPSRVSRLWISRHGAGMDLEAAHDHAEVVHARGRFTSKRSAVASMNVFSESDMQMRIQVEDLETTEVARDQSAADSDEGVKAACHELDWKADPTLLEASDMFEYCARSRSASPEPEWWHENIRLMLLGFIRQALEAMAADNQMPIPSMEKYMSWLQARLDTYRNEGAETQQDIPAGAELQRLADHFRADGIRGDMGVLFGIQLREILVGEVDPLKLLFTDPQYTADFYDELNTMGKAFPMLSAYLDLLVHKDPGLRFLEVGAGSGASTSKVLATIGDPEQGPRYEEYCFTDVSGFFFPKAQERFPMYDKVQYRILDIEQEDLEGSGFAPGSYDVIVAANVLHATSSLVRTLSNVRKLLKCGGKLILMEMTSSDCLESGLVWSSLPGWWLSSEPFRQSSPIIGEDRWDILLKEAGFSGTEQIFRDWDSDICHSWSIMVSSATDRLEPNGVTLNGISAVHTLPKITLITDGKDCSLQVQIAEKLQTALSRQGNMSALEVVPLAQVPSISDDLRCRHCILLADLTESFLSDIEPGTFQVYQTIMTMSKSLLWVQMRDEHASSAPFWSMAEGLTRVCRSENPFSRIVTLTLESTSNLSTKAIATKIAKVFKAVDFDTQPVSRGGHDEDEYMEISGNLCVNRLRQAKYLDRHIHNRTHTSVSERPVSECPPITLDIDTPGLLDTLVWKEDESAYAPLPADEAEVEVRAIGVNFKDCLTLLGRVNTWDLGSECAGVVTRVGSEVSSLKVGDRVAVGMREAYRTKVRARERFMIPIPNFMSLEEAAGVPTAFCTAYYSLYGIARLQKGESILIHAAAGGTGQAAVQIAKHIDAVIYATVGSESKRKFLVERYGLRDDHIFHSRDDSFADGIRRMTNGRGVDVILNSLSGKLLVASWELIADFGRFVEIGRKDIDTRGNLPMYPFIRNATFTGLDLSAIFNDRGRINIDMMKDIFRLMESGVLKPSYPLQPFPIDQAEQAFRLLVSGKSSGKIVLTVDGNSTVRFRDLGLSGYQFANDATYVVAGGLGGIGRQIALWMARRGARYLLLLTRTNISGHPEKMAAISELESLGANVQYYVCDISEPISLREAVQTAAQSMPPIKGCFQAAMAIRDRPFATMSHQEWCTAVKPKVQGSWNLHATLPPGMDFFIMLSSAVCIFGNAAQANYAAGNTFLDALARHRIAQGEKAVAIDLGMVLDEGWLAERKNIHNRVMAFDHLLPISQKDLFAMFDYYCNPGITFSSPVAGQIVTGIETPALILQSGRTIPESMERPLFRAMHQVRPNGKAVTSTTAKKEQNFADMFGAAETLEAAGMIIAEALRAKLCRILGLDIGDKTIEDRMDSFGVDSLIALEVRNWLAKDIRADLAVYEILGDIKLVDIGMVASRKTEFQQPRWTTAEP</sequence>
<dbReference type="SMART" id="SM00823">
    <property type="entry name" value="PKS_PP"/>
    <property type="match status" value="1"/>
</dbReference>
<dbReference type="SMART" id="SM00826">
    <property type="entry name" value="PKS_DH"/>
    <property type="match status" value="1"/>
</dbReference>
<dbReference type="Pfam" id="PF08240">
    <property type="entry name" value="ADH_N"/>
    <property type="match status" value="1"/>
</dbReference>